<comment type="caution">
    <text evidence="3">The sequence shown here is derived from an EMBL/GenBank/DDBJ whole genome shotgun (WGS) entry which is preliminary data.</text>
</comment>
<feature type="region of interest" description="Disordered" evidence="1">
    <location>
        <begin position="317"/>
        <end position="381"/>
    </location>
</feature>
<evidence type="ECO:0000313" key="4">
    <source>
        <dbReference type="Proteomes" id="UP001596398"/>
    </source>
</evidence>
<protein>
    <submittedName>
        <fullName evidence="3">LEA type 2 family protein</fullName>
    </submittedName>
</protein>
<organism evidence="3 4">
    <name type="scientific">Halosegnis marinus</name>
    <dbReference type="NCBI Taxonomy" id="3034023"/>
    <lineage>
        <taxon>Archaea</taxon>
        <taxon>Methanobacteriati</taxon>
        <taxon>Methanobacteriota</taxon>
        <taxon>Stenosarchaea group</taxon>
        <taxon>Halobacteria</taxon>
        <taxon>Halobacteriales</taxon>
        <taxon>Natronomonadaceae</taxon>
        <taxon>Halosegnis</taxon>
    </lineage>
</organism>
<gene>
    <name evidence="3" type="ORF">ACFQJ4_12555</name>
</gene>
<dbReference type="EMBL" id="JBHTAP010000001">
    <property type="protein sequence ID" value="MFC7236148.1"/>
    <property type="molecule type" value="Genomic_DNA"/>
</dbReference>
<dbReference type="InterPro" id="IPR004864">
    <property type="entry name" value="LEA_2"/>
</dbReference>
<dbReference type="Proteomes" id="UP001596398">
    <property type="component" value="Unassembled WGS sequence"/>
</dbReference>
<dbReference type="SMART" id="SM00769">
    <property type="entry name" value="WHy"/>
    <property type="match status" value="2"/>
</dbReference>
<proteinExistence type="predicted"/>
<evidence type="ECO:0000259" key="2">
    <source>
        <dbReference type="SMART" id="SM00769"/>
    </source>
</evidence>
<feature type="domain" description="Water stress and hypersensitive response" evidence="2">
    <location>
        <begin position="40"/>
        <end position="158"/>
    </location>
</feature>
<dbReference type="SUPFAM" id="SSF117070">
    <property type="entry name" value="LEA14-like"/>
    <property type="match status" value="2"/>
</dbReference>
<name>A0ABD5ZRT6_9EURY</name>
<feature type="domain" description="Water stress and hypersensitive response" evidence="2">
    <location>
        <begin position="188"/>
        <end position="306"/>
    </location>
</feature>
<keyword evidence="4" id="KW-1185">Reference proteome</keyword>
<dbReference type="Pfam" id="PF03168">
    <property type="entry name" value="LEA_2"/>
    <property type="match status" value="1"/>
</dbReference>
<reference evidence="3 4" key="1">
    <citation type="journal article" date="2019" name="Int. J. Syst. Evol. Microbiol.">
        <title>The Global Catalogue of Microorganisms (GCM) 10K type strain sequencing project: providing services to taxonomists for standard genome sequencing and annotation.</title>
        <authorList>
            <consortium name="The Broad Institute Genomics Platform"/>
            <consortium name="The Broad Institute Genome Sequencing Center for Infectious Disease"/>
            <person name="Wu L."/>
            <person name="Ma J."/>
        </authorList>
    </citation>
    <scope>NUCLEOTIDE SEQUENCE [LARGE SCALE GENOMIC DNA]</scope>
    <source>
        <strain evidence="3 4">DT85</strain>
    </source>
</reference>
<sequence length="381" mass="40516">MDVRALLLGSKLKVAATAFGLLVASVGGAFALGVVGVPGVAGVSNSFGDVTDETTVVNTDLLVTNPNPIGVRLGGTDIDYTIRMNDVAIAAGNKSGVGIESGNTTLNFSTRMDNRKIPAWWASHVRNDETTNVTIDANVTASILGGRNFALQQRQQVNTDIISQFNSNETRPVSGPSNPLYENPVLYVNATRASWGTVTADETPIDMRFDVYNPQLEPYTLTEVGYVVTMNNVTVGEGVTDEPYVVEGGTRETIRTVPVIRNQRLDEWWVSHLENGQVTDLRIDFYARVELPTGNSLRIPLDALTYERTIETDIFGTKNATNTTDTGGSATPTPTDGDGTATPTPTDDGGLVDTPTVGTDEDTATPTSSPTATPTDDGGII</sequence>
<dbReference type="Gene3D" id="2.60.40.10">
    <property type="entry name" value="Immunoglobulins"/>
    <property type="match status" value="2"/>
</dbReference>
<dbReference type="InterPro" id="IPR013990">
    <property type="entry name" value="WHy-dom"/>
</dbReference>
<dbReference type="GeneID" id="79267856"/>
<accession>A0ABD5ZRT6</accession>
<evidence type="ECO:0000256" key="1">
    <source>
        <dbReference type="SAM" id="MobiDB-lite"/>
    </source>
</evidence>
<feature type="compositionally biased region" description="Low complexity" evidence="1">
    <location>
        <begin position="320"/>
        <end position="349"/>
    </location>
</feature>
<dbReference type="AlphaFoldDB" id="A0ABD5ZRT6"/>
<dbReference type="RefSeq" id="WP_276234299.1">
    <property type="nucleotide sequence ID" value="NZ_CP119802.1"/>
</dbReference>
<feature type="compositionally biased region" description="Low complexity" evidence="1">
    <location>
        <begin position="364"/>
        <end position="381"/>
    </location>
</feature>
<dbReference type="InterPro" id="IPR013783">
    <property type="entry name" value="Ig-like_fold"/>
</dbReference>
<evidence type="ECO:0000313" key="3">
    <source>
        <dbReference type="EMBL" id="MFC7236148.1"/>
    </source>
</evidence>